<evidence type="ECO:0000256" key="2">
    <source>
        <dbReference type="ARBA" id="ARBA00022448"/>
    </source>
</evidence>
<comment type="similarity">
    <text evidence="7">Belongs to the binding-protein-dependent transport system permease family.</text>
</comment>
<dbReference type="SUPFAM" id="SSF161098">
    <property type="entry name" value="MetI-like"/>
    <property type="match status" value="1"/>
</dbReference>
<feature type="transmembrane region" description="Helical" evidence="7">
    <location>
        <begin position="287"/>
        <end position="306"/>
    </location>
</feature>
<protein>
    <submittedName>
        <fullName evidence="10">Raffinose/stachyose/melibiose transport system permease protein</fullName>
    </submittedName>
</protein>
<feature type="transmembrane region" description="Helical" evidence="7">
    <location>
        <begin position="94"/>
        <end position="117"/>
    </location>
</feature>
<evidence type="ECO:0000256" key="4">
    <source>
        <dbReference type="ARBA" id="ARBA00022692"/>
    </source>
</evidence>
<evidence type="ECO:0000256" key="8">
    <source>
        <dbReference type="SAM" id="MobiDB-lite"/>
    </source>
</evidence>
<dbReference type="InterPro" id="IPR000515">
    <property type="entry name" value="MetI-like"/>
</dbReference>
<organism evidence="10 11">
    <name type="scientific">Propionicimonas paludicola</name>
    <dbReference type="NCBI Taxonomy" id="185243"/>
    <lineage>
        <taxon>Bacteria</taxon>
        <taxon>Bacillati</taxon>
        <taxon>Actinomycetota</taxon>
        <taxon>Actinomycetes</taxon>
        <taxon>Propionibacteriales</taxon>
        <taxon>Nocardioidaceae</taxon>
        <taxon>Propionicimonas</taxon>
    </lineage>
</organism>
<dbReference type="GO" id="GO:0055085">
    <property type="term" value="P:transmembrane transport"/>
    <property type="evidence" value="ECO:0007669"/>
    <property type="project" value="InterPro"/>
</dbReference>
<evidence type="ECO:0000256" key="5">
    <source>
        <dbReference type="ARBA" id="ARBA00022989"/>
    </source>
</evidence>
<dbReference type="InterPro" id="IPR035906">
    <property type="entry name" value="MetI-like_sf"/>
</dbReference>
<keyword evidence="2 7" id="KW-0813">Transport</keyword>
<feature type="domain" description="ABC transmembrane type-1" evidence="9">
    <location>
        <begin position="91"/>
        <end position="305"/>
    </location>
</feature>
<accession>A0A2A9CRT6</accession>
<feature type="region of interest" description="Disordered" evidence="8">
    <location>
        <begin position="1"/>
        <end position="27"/>
    </location>
</feature>
<evidence type="ECO:0000259" key="9">
    <source>
        <dbReference type="PROSITE" id="PS50928"/>
    </source>
</evidence>
<feature type="transmembrane region" description="Helical" evidence="7">
    <location>
        <begin position="178"/>
        <end position="204"/>
    </location>
</feature>
<dbReference type="GO" id="GO:0005886">
    <property type="term" value="C:plasma membrane"/>
    <property type="evidence" value="ECO:0007669"/>
    <property type="project" value="UniProtKB-SubCell"/>
</dbReference>
<dbReference type="OrthoDB" id="9804439at2"/>
<sequence length="312" mass="33370">MNTVEARATRSSGGASRGSRRAGHSPRARNKRIGLAFVALPLAFYAIVVLVPLAQSFQYSFYAWDGVSAATWVGLGNYITFFTDPVLQSTLGHVLVLILFFSVLPILLGLLSTALITRRKLAGMAVFRFIYFLPQVLTSVVVALVFKRIYGPEGALNSMLRAVGLDALTRSWLGDFTWALPALGMIGTWVTFGFCMVLFIAGISNIPTELYEAARVDGAGPLREFFAVTLPGLRAQIAVALTLTITGALRTFDLVWVTTGGGPGTATLTPAVALYRAAFVNPQVGKAAAIGIVMALLCLAIAMAISKFSERD</sequence>
<keyword evidence="11" id="KW-1185">Reference proteome</keyword>
<feature type="transmembrane region" description="Helical" evidence="7">
    <location>
        <begin position="33"/>
        <end position="54"/>
    </location>
</feature>
<dbReference type="PANTHER" id="PTHR30193:SF41">
    <property type="entry name" value="DIACETYLCHITOBIOSE UPTAKE SYSTEM PERMEASE PROTEIN NGCF"/>
    <property type="match status" value="1"/>
</dbReference>
<comment type="subcellular location">
    <subcellularLocation>
        <location evidence="1 7">Cell membrane</location>
        <topology evidence="1 7">Multi-pass membrane protein</topology>
    </subcellularLocation>
</comment>
<keyword evidence="4 7" id="KW-0812">Transmembrane</keyword>
<feature type="compositionally biased region" description="Basic residues" evidence="8">
    <location>
        <begin position="18"/>
        <end position="27"/>
    </location>
</feature>
<evidence type="ECO:0000256" key="3">
    <source>
        <dbReference type="ARBA" id="ARBA00022475"/>
    </source>
</evidence>
<feature type="transmembrane region" description="Helical" evidence="7">
    <location>
        <begin position="254"/>
        <end position="275"/>
    </location>
</feature>
<dbReference type="Pfam" id="PF00528">
    <property type="entry name" value="BPD_transp_1"/>
    <property type="match status" value="1"/>
</dbReference>
<name>A0A2A9CRT6_9ACTN</name>
<dbReference type="CDD" id="cd06261">
    <property type="entry name" value="TM_PBP2"/>
    <property type="match status" value="1"/>
</dbReference>
<comment type="caution">
    <text evidence="10">The sequence shown here is derived from an EMBL/GenBank/DDBJ whole genome shotgun (WGS) entry which is preliminary data.</text>
</comment>
<evidence type="ECO:0000313" key="10">
    <source>
        <dbReference type="EMBL" id="PFG17157.1"/>
    </source>
</evidence>
<keyword evidence="3" id="KW-1003">Cell membrane</keyword>
<feature type="transmembrane region" description="Helical" evidence="7">
    <location>
        <begin position="129"/>
        <end position="150"/>
    </location>
</feature>
<dbReference type="Gene3D" id="1.10.3720.10">
    <property type="entry name" value="MetI-like"/>
    <property type="match status" value="1"/>
</dbReference>
<proteinExistence type="inferred from homology"/>
<dbReference type="AlphaFoldDB" id="A0A2A9CRT6"/>
<reference evidence="10 11" key="1">
    <citation type="submission" date="2017-10" db="EMBL/GenBank/DDBJ databases">
        <title>Sequencing the genomes of 1000 actinobacteria strains.</title>
        <authorList>
            <person name="Klenk H.-P."/>
        </authorList>
    </citation>
    <scope>NUCLEOTIDE SEQUENCE [LARGE SCALE GENOMIC DNA]</scope>
    <source>
        <strain evidence="10 11">DSM 15597</strain>
    </source>
</reference>
<evidence type="ECO:0000256" key="1">
    <source>
        <dbReference type="ARBA" id="ARBA00004651"/>
    </source>
</evidence>
<dbReference type="PROSITE" id="PS50928">
    <property type="entry name" value="ABC_TM1"/>
    <property type="match status" value="1"/>
</dbReference>
<evidence type="ECO:0000256" key="6">
    <source>
        <dbReference type="ARBA" id="ARBA00023136"/>
    </source>
</evidence>
<dbReference type="EMBL" id="PDJC01000001">
    <property type="protein sequence ID" value="PFG17157.1"/>
    <property type="molecule type" value="Genomic_DNA"/>
</dbReference>
<evidence type="ECO:0000256" key="7">
    <source>
        <dbReference type="RuleBase" id="RU363032"/>
    </source>
</evidence>
<keyword evidence="6 7" id="KW-0472">Membrane</keyword>
<dbReference type="InterPro" id="IPR051393">
    <property type="entry name" value="ABC_transporter_permease"/>
</dbReference>
<dbReference type="Proteomes" id="UP000226079">
    <property type="component" value="Unassembled WGS sequence"/>
</dbReference>
<feature type="transmembrane region" description="Helical" evidence="7">
    <location>
        <begin position="225"/>
        <end position="248"/>
    </location>
</feature>
<keyword evidence="5 7" id="KW-1133">Transmembrane helix</keyword>
<gene>
    <name evidence="10" type="ORF">ATK74_1719</name>
</gene>
<dbReference type="PANTHER" id="PTHR30193">
    <property type="entry name" value="ABC TRANSPORTER PERMEASE PROTEIN"/>
    <property type="match status" value="1"/>
</dbReference>
<evidence type="ECO:0000313" key="11">
    <source>
        <dbReference type="Proteomes" id="UP000226079"/>
    </source>
</evidence>